<evidence type="ECO:0000313" key="2">
    <source>
        <dbReference type="Proteomes" id="UP001186974"/>
    </source>
</evidence>
<gene>
    <name evidence="1" type="ORF">LTS18_005585</name>
</gene>
<organism evidence="1 2">
    <name type="scientific">Coniosporium uncinatum</name>
    <dbReference type="NCBI Taxonomy" id="93489"/>
    <lineage>
        <taxon>Eukaryota</taxon>
        <taxon>Fungi</taxon>
        <taxon>Dikarya</taxon>
        <taxon>Ascomycota</taxon>
        <taxon>Pezizomycotina</taxon>
        <taxon>Dothideomycetes</taxon>
        <taxon>Dothideomycetes incertae sedis</taxon>
        <taxon>Coniosporium</taxon>
    </lineage>
</organism>
<sequence length="84" mass="9308">MSPKAYRWVDEMREIGRTFEGEGGWHGGEEGVFGRVAEVYRFVAEGTVLGEERTEERVRGKTAEDVAEAVVEGLEGREKDMGGS</sequence>
<evidence type="ECO:0000313" key="1">
    <source>
        <dbReference type="EMBL" id="KAK3079160.1"/>
    </source>
</evidence>
<dbReference type="EMBL" id="JAWDJW010001333">
    <property type="protein sequence ID" value="KAK3079160.1"/>
    <property type="molecule type" value="Genomic_DNA"/>
</dbReference>
<protein>
    <submittedName>
        <fullName evidence="1">Uncharacterized protein</fullName>
    </submittedName>
</protein>
<keyword evidence="2" id="KW-1185">Reference proteome</keyword>
<name>A0ACC3DR91_9PEZI</name>
<comment type="caution">
    <text evidence="1">The sequence shown here is derived from an EMBL/GenBank/DDBJ whole genome shotgun (WGS) entry which is preliminary data.</text>
</comment>
<reference evidence="1" key="1">
    <citation type="submission" date="2024-09" db="EMBL/GenBank/DDBJ databases">
        <title>Black Yeasts Isolated from many extreme environments.</title>
        <authorList>
            <person name="Coleine C."/>
            <person name="Stajich J.E."/>
            <person name="Selbmann L."/>
        </authorList>
    </citation>
    <scope>NUCLEOTIDE SEQUENCE</scope>
    <source>
        <strain evidence="1">CCFEE 5737</strain>
    </source>
</reference>
<dbReference type="Proteomes" id="UP001186974">
    <property type="component" value="Unassembled WGS sequence"/>
</dbReference>
<accession>A0ACC3DR91</accession>
<proteinExistence type="predicted"/>